<dbReference type="InterPro" id="IPR000212">
    <property type="entry name" value="DNA_helicase_UvrD/REP"/>
</dbReference>
<dbReference type="PROSITE" id="PS51217">
    <property type="entry name" value="UVRD_HELICASE_CTER"/>
    <property type="match status" value="1"/>
</dbReference>
<evidence type="ECO:0000256" key="9">
    <source>
        <dbReference type="ARBA" id="ARBA00034808"/>
    </source>
</evidence>
<evidence type="ECO:0000256" key="1">
    <source>
        <dbReference type="ARBA" id="ARBA00009922"/>
    </source>
</evidence>
<dbReference type="InterPro" id="IPR014017">
    <property type="entry name" value="DNA_helicase_UvrD-like_C"/>
</dbReference>
<name>A0ABR7GDL5_9FIRM</name>
<dbReference type="Pfam" id="PF13361">
    <property type="entry name" value="UvrD_C"/>
    <property type="match status" value="2"/>
</dbReference>
<keyword evidence="3 11" id="KW-0378">Hydrolase</keyword>
<comment type="catalytic activity">
    <reaction evidence="8">
        <text>Couples ATP hydrolysis with the unwinding of duplex DNA by translocating in the 3'-5' direction.</text>
        <dbReference type="EC" id="5.6.2.4"/>
    </reaction>
</comment>
<dbReference type="PROSITE" id="PS51198">
    <property type="entry name" value="UVRD_HELICASE_ATP_BIND"/>
    <property type="match status" value="1"/>
</dbReference>
<evidence type="ECO:0000256" key="11">
    <source>
        <dbReference type="PROSITE-ProRule" id="PRU00560"/>
    </source>
</evidence>
<evidence type="ECO:0000313" key="15">
    <source>
        <dbReference type="Proteomes" id="UP000643810"/>
    </source>
</evidence>
<dbReference type="EMBL" id="JACOPG010000001">
    <property type="protein sequence ID" value="MBC5685517.1"/>
    <property type="molecule type" value="Genomic_DNA"/>
</dbReference>
<dbReference type="EC" id="5.6.2.4" evidence="9"/>
<dbReference type="PANTHER" id="PTHR11070">
    <property type="entry name" value="UVRD / RECB / PCRA DNA HELICASE FAMILY MEMBER"/>
    <property type="match status" value="1"/>
</dbReference>
<evidence type="ECO:0000259" key="13">
    <source>
        <dbReference type="PROSITE" id="PS51217"/>
    </source>
</evidence>
<gene>
    <name evidence="14" type="ORF">H8R94_02620</name>
</gene>
<evidence type="ECO:0000256" key="3">
    <source>
        <dbReference type="ARBA" id="ARBA00022801"/>
    </source>
</evidence>
<keyword evidence="7" id="KW-0413">Isomerase</keyword>
<evidence type="ECO:0000256" key="8">
    <source>
        <dbReference type="ARBA" id="ARBA00034617"/>
    </source>
</evidence>
<proteinExistence type="inferred from homology"/>
<keyword evidence="4 11" id="KW-0347">Helicase</keyword>
<dbReference type="Gene3D" id="1.10.10.160">
    <property type="match status" value="1"/>
</dbReference>
<feature type="binding site" evidence="11">
    <location>
        <begin position="34"/>
        <end position="41"/>
    </location>
    <ligand>
        <name>ATP</name>
        <dbReference type="ChEBI" id="CHEBI:30616"/>
    </ligand>
</feature>
<evidence type="ECO:0000256" key="10">
    <source>
        <dbReference type="ARBA" id="ARBA00048988"/>
    </source>
</evidence>
<evidence type="ECO:0000259" key="12">
    <source>
        <dbReference type="PROSITE" id="PS51198"/>
    </source>
</evidence>
<keyword evidence="15" id="KW-1185">Reference proteome</keyword>
<dbReference type="Gene3D" id="3.40.50.300">
    <property type="entry name" value="P-loop containing nucleotide triphosphate hydrolases"/>
    <property type="match status" value="2"/>
</dbReference>
<evidence type="ECO:0000256" key="2">
    <source>
        <dbReference type="ARBA" id="ARBA00022741"/>
    </source>
</evidence>
<dbReference type="InterPro" id="IPR027417">
    <property type="entry name" value="P-loop_NTPase"/>
</dbReference>
<dbReference type="InterPro" id="IPR013986">
    <property type="entry name" value="DExx_box_DNA_helicase_dom_sf"/>
</dbReference>
<dbReference type="Pfam" id="PF00580">
    <property type="entry name" value="UvrD-helicase"/>
    <property type="match status" value="1"/>
</dbReference>
<dbReference type="CDD" id="cd18807">
    <property type="entry name" value="SF1_C_UvrD"/>
    <property type="match status" value="1"/>
</dbReference>
<keyword evidence="2 11" id="KW-0547">Nucleotide-binding</keyword>
<dbReference type="PANTHER" id="PTHR11070:SF2">
    <property type="entry name" value="ATP-DEPENDENT DNA HELICASE SRS2"/>
    <property type="match status" value="1"/>
</dbReference>
<keyword evidence="5 11" id="KW-0067">ATP-binding</keyword>
<keyword evidence="6" id="KW-0238">DNA-binding</keyword>
<dbReference type="InterPro" id="IPR014016">
    <property type="entry name" value="UvrD-like_ATP-bd"/>
</dbReference>
<dbReference type="CDD" id="cd17932">
    <property type="entry name" value="DEXQc_UvrD"/>
    <property type="match status" value="1"/>
</dbReference>
<organism evidence="14 15">
    <name type="scientific">Roseburia lenta</name>
    <dbReference type="NCBI Taxonomy" id="2763061"/>
    <lineage>
        <taxon>Bacteria</taxon>
        <taxon>Bacillati</taxon>
        <taxon>Bacillota</taxon>
        <taxon>Clostridia</taxon>
        <taxon>Lachnospirales</taxon>
        <taxon>Lachnospiraceae</taxon>
        <taxon>Roseburia</taxon>
    </lineage>
</organism>
<comment type="catalytic activity">
    <reaction evidence="10">
        <text>ATP + H2O = ADP + phosphate + H(+)</text>
        <dbReference type="Rhea" id="RHEA:13065"/>
        <dbReference type="ChEBI" id="CHEBI:15377"/>
        <dbReference type="ChEBI" id="CHEBI:15378"/>
        <dbReference type="ChEBI" id="CHEBI:30616"/>
        <dbReference type="ChEBI" id="CHEBI:43474"/>
        <dbReference type="ChEBI" id="CHEBI:456216"/>
        <dbReference type="EC" id="5.6.2.4"/>
    </reaction>
</comment>
<evidence type="ECO:0000256" key="7">
    <source>
        <dbReference type="ARBA" id="ARBA00023235"/>
    </source>
</evidence>
<protein>
    <recommendedName>
        <fullName evidence="9">DNA 3'-5' helicase</fullName>
        <ecNumber evidence="9">5.6.2.4</ecNumber>
    </recommendedName>
</protein>
<dbReference type="GO" id="GO:0004386">
    <property type="term" value="F:helicase activity"/>
    <property type="evidence" value="ECO:0007669"/>
    <property type="project" value="UniProtKB-KW"/>
</dbReference>
<sequence length="729" mass="82969">MLTLDEFIKEFHIMLNDQQLAAVQAIEEPTLLLAVPGSGKTTVLVTRIGYMVYCKGIAPEEILVVTYNVAAKSDMQRRCKKMFGEDLSMRVEFRTINGICAKAIAMYSRMVGKQAFELLSDEGEKARILAGIYQRIEHDFPSENDLSDLATRITYIKNRMLSKEEIARLNAECDYDLAKIYEAYRREMRARSLMDFDDQLVYAYTMFRSAPALLDAFWDRYSYIMVDEAQDTSKIQHAIIELLAGREHHLFMVGDEDQSIYGFRAAYPEALLSFEDRYPGARVLLMETNYRSDAGIVAAADAFIRQNSLRHEKHMRPWHQEAGTIRTIDIARRKGQYGYLLKVARNLMEKDAGDQKTTAVLYRDNESALPLIDLLEKQEIPYRIKNAEISFFSHRIVNDIRNIILFAADTTNAELFLQIYYKLQFFIKKADAEAICAQAKREEISVFDAALSYYGEGDWTAGKVKAMRTHMANMMREPADKALFRILNPMGYLDYVERSGLKNTKTEILQMLAQGERSPLALVERLDALAEILRNKEDDKEAKLVLSTIHSSKGLEYDTVYLLDVADGIFPETVLTSYRSADKEEIAAYEEERRLFYVGVTRAKENLILFHAKTKSTFLEQFLPDLRGSEAEAEHIAKRPNPKKTSLQADGQKALARFASSRESYSKQGIVPTVHPGDIVLHSKYGRGEVGALLEKSGKIRVSFDGINKTFAYPGGFLNGNLVVEEDEL</sequence>
<evidence type="ECO:0000256" key="4">
    <source>
        <dbReference type="ARBA" id="ARBA00022806"/>
    </source>
</evidence>
<comment type="similarity">
    <text evidence="1">Belongs to the helicase family. UvrD subfamily.</text>
</comment>
<reference evidence="14 15" key="1">
    <citation type="submission" date="2020-08" db="EMBL/GenBank/DDBJ databases">
        <title>Genome public.</title>
        <authorList>
            <person name="Liu C."/>
            <person name="Sun Q."/>
        </authorList>
    </citation>
    <scope>NUCLEOTIDE SEQUENCE [LARGE SCALE GENOMIC DNA]</scope>
    <source>
        <strain evidence="14 15">NSJ-9</strain>
    </source>
</reference>
<feature type="domain" description="UvrD-like helicase ATP-binding" evidence="12">
    <location>
        <begin position="13"/>
        <end position="293"/>
    </location>
</feature>
<evidence type="ECO:0000313" key="14">
    <source>
        <dbReference type="EMBL" id="MBC5685517.1"/>
    </source>
</evidence>
<evidence type="ECO:0000256" key="6">
    <source>
        <dbReference type="ARBA" id="ARBA00023125"/>
    </source>
</evidence>
<comment type="caution">
    <text evidence="14">The sequence shown here is derived from an EMBL/GenBank/DDBJ whole genome shotgun (WGS) entry which is preliminary data.</text>
</comment>
<dbReference type="Proteomes" id="UP000643810">
    <property type="component" value="Unassembled WGS sequence"/>
</dbReference>
<dbReference type="Gene3D" id="1.10.486.10">
    <property type="entry name" value="PCRA, domain 4"/>
    <property type="match status" value="1"/>
</dbReference>
<dbReference type="SUPFAM" id="SSF52540">
    <property type="entry name" value="P-loop containing nucleoside triphosphate hydrolases"/>
    <property type="match status" value="1"/>
</dbReference>
<feature type="domain" description="UvrD-like helicase C-terminal" evidence="13">
    <location>
        <begin position="294"/>
        <end position="554"/>
    </location>
</feature>
<accession>A0ABR7GDL5</accession>
<evidence type="ECO:0000256" key="5">
    <source>
        <dbReference type="ARBA" id="ARBA00022840"/>
    </source>
</evidence>